<dbReference type="GO" id="GO:0016114">
    <property type="term" value="P:terpenoid biosynthetic process"/>
    <property type="evidence" value="ECO:0007669"/>
    <property type="project" value="InterPro"/>
</dbReference>
<dbReference type="EMBL" id="JAMSHJ010000007">
    <property type="protein sequence ID" value="KAI5389943.1"/>
    <property type="molecule type" value="Genomic_DNA"/>
</dbReference>
<dbReference type="InterPro" id="IPR034741">
    <property type="entry name" value="Terpene_cyclase-like_1_C"/>
</dbReference>
<protein>
    <recommendedName>
        <fullName evidence="5">Terpene synthase metal-binding domain-containing protein</fullName>
    </recommendedName>
</protein>
<dbReference type="Proteomes" id="UP001058974">
    <property type="component" value="Chromosome 7"/>
</dbReference>
<dbReference type="Pfam" id="PF03936">
    <property type="entry name" value="Terpene_synth_C"/>
    <property type="match status" value="1"/>
</dbReference>
<proteinExistence type="predicted"/>
<dbReference type="InterPro" id="IPR005630">
    <property type="entry name" value="Terpene_synthase_metal-bd"/>
</dbReference>
<gene>
    <name evidence="6" type="ORF">KIW84_075314</name>
</gene>
<keyword evidence="7" id="KW-1185">Reference proteome</keyword>
<evidence type="ECO:0000259" key="5">
    <source>
        <dbReference type="Pfam" id="PF03936"/>
    </source>
</evidence>
<dbReference type="GO" id="GO:0010333">
    <property type="term" value="F:terpene synthase activity"/>
    <property type="evidence" value="ECO:0007669"/>
    <property type="project" value="InterPro"/>
</dbReference>
<accession>A0A9D4VUZ5</accession>
<feature type="domain" description="Terpene synthase metal-binding" evidence="5">
    <location>
        <begin position="1"/>
        <end position="238"/>
    </location>
</feature>
<dbReference type="InterPro" id="IPR050148">
    <property type="entry name" value="Terpene_synthase-like"/>
</dbReference>
<dbReference type="InterPro" id="IPR008949">
    <property type="entry name" value="Isoprenoid_synthase_dom_sf"/>
</dbReference>
<evidence type="ECO:0000256" key="2">
    <source>
        <dbReference type="ARBA" id="ARBA00022723"/>
    </source>
</evidence>
<evidence type="ECO:0000313" key="6">
    <source>
        <dbReference type="EMBL" id="KAI5389943.1"/>
    </source>
</evidence>
<dbReference type="SUPFAM" id="SSF48576">
    <property type="entry name" value="Terpenoid synthases"/>
    <property type="match status" value="1"/>
</dbReference>
<dbReference type="GO" id="GO:0000287">
    <property type="term" value="F:magnesium ion binding"/>
    <property type="evidence" value="ECO:0007669"/>
    <property type="project" value="InterPro"/>
</dbReference>
<evidence type="ECO:0000313" key="7">
    <source>
        <dbReference type="Proteomes" id="UP001058974"/>
    </source>
</evidence>
<organism evidence="6 7">
    <name type="scientific">Pisum sativum</name>
    <name type="common">Garden pea</name>
    <name type="synonym">Lathyrus oleraceus</name>
    <dbReference type="NCBI Taxonomy" id="3888"/>
    <lineage>
        <taxon>Eukaryota</taxon>
        <taxon>Viridiplantae</taxon>
        <taxon>Streptophyta</taxon>
        <taxon>Embryophyta</taxon>
        <taxon>Tracheophyta</taxon>
        <taxon>Spermatophyta</taxon>
        <taxon>Magnoliopsida</taxon>
        <taxon>eudicotyledons</taxon>
        <taxon>Gunneridae</taxon>
        <taxon>Pentapetalae</taxon>
        <taxon>rosids</taxon>
        <taxon>fabids</taxon>
        <taxon>Fabales</taxon>
        <taxon>Fabaceae</taxon>
        <taxon>Papilionoideae</taxon>
        <taxon>50 kb inversion clade</taxon>
        <taxon>NPAAA clade</taxon>
        <taxon>Hologalegina</taxon>
        <taxon>IRL clade</taxon>
        <taxon>Fabeae</taxon>
        <taxon>Lathyrus</taxon>
    </lineage>
</organism>
<dbReference type="Gramene" id="Psat07G0531400-T1">
    <property type="protein sequence ID" value="KAI5389943.1"/>
    <property type="gene ID" value="KIW84_075314"/>
</dbReference>
<sequence length="300" mass="34463">MGLASKLRFSRDRLTECFFWAVGMTSEYEFGDLSKSLTKVISLITTLDDLYDVYGTLDELELFTTAVESWDIKAVHVLPEYMKIVFLALYNTINELSYHVLKDHELDAIPYFTKAWSDLLKSFLQEAKWCKEEELPKFNDYMNNACVSSSGVVLLVHTYFMLNHNITKQSLEALDNCHALLRSPSLIFRLCNDMVTYKAELQRGEKVNSIMCYMNENGVSEEVAYEYIQCLLNETWKKLNRDTVIDSPFLKDFTKIAINLARTAHCVYQDGDGHGVPDATTKNRICSLIIEPISLMENDT</sequence>
<dbReference type="AlphaFoldDB" id="A0A9D4VUZ5"/>
<dbReference type="SFLD" id="SFLDG01019">
    <property type="entry name" value="Terpene_Cyclase_Like_1_C_Termi"/>
    <property type="match status" value="1"/>
</dbReference>
<comment type="cofactor">
    <cofactor evidence="1">
        <name>Mg(2+)</name>
        <dbReference type="ChEBI" id="CHEBI:18420"/>
    </cofactor>
</comment>
<dbReference type="SFLD" id="SFLDS00005">
    <property type="entry name" value="Isoprenoid_Synthase_Type_I"/>
    <property type="match status" value="1"/>
</dbReference>
<reference evidence="6 7" key="1">
    <citation type="journal article" date="2022" name="Nat. Genet.">
        <title>Improved pea reference genome and pan-genome highlight genomic features and evolutionary characteristics.</title>
        <authorList>
            <person name="Yang T."/>
            <person name="Liu R."/>
            <person name="Luo Y."/>
            <person name="Hu S."/>
            <person name="Wang D."/>
            <person name="Wang C."/>
            <person name="Pandey M.K."/>
            <person name="Ge S."/>
            <person name="Xu Q."/>
            <person name="Li N."/>
            <person name="Li G."/>
            <person name="Huang Y."/>
            <person name="Saxena R.K."/>
            <person name="Ji Y."/>
            <person name="Li M."/>
            <person name="Yan X."/>
            <person name="He Y."/>
            <person name="Liu Y."/>
            <person name="Wang X."/>
            <person name="Xiang C."/>
            <person name="Varshney R.K."/>
            <person name="Ding H."/>
            <person name="Gao S."/>
            <person name="Zong X."/>
        </authorList>
    </citation>
    <scope>NUCLEOTIDE SEQUENCE [LARGE SCALE GENOMIC DNA]</scope>
    <source>
        <strain evidence="6 7">cv. Zhongwan 6</strain>
    </source>
</reference>
<comment type="caution">
    <text evidence="6">The sequence shown here is derived from an EMBL/GenBank/DDBJ whole genome shotgun (WGS) entry which is preliminary data.</text>
</comment>
<keyword evidence="4" id="KW-0456">Lyase</keyword>
<keyword evidence="2" id="KW-0479">Metal-binding</keyword>
<evidence type="ECO:0000256" key="1">
    <source>
        <dbReference type="ARBA" id="ARBA00001946"/>
    </source>
</evidence>
<dbReference type="PANTHER" id="PTHR31225">
    <property type="entry name" value="OS04G0344100 PROTEIN-RELATED"/>
    <property type="match status" value="1"/>
</dbReference>
<name>A0A9D4VUZ5_PEA</name>
<dbReference type="FunFam" id="1.10.600.10:FF:000007">
    <property type="entry name" value="Isoprene synthase, chloroplastic"/>
    <property type="match status" value="1"/>
</dbReference>
<keyword evidence="3" id="KW-0460">Magnesium</keyword>
<evidence type="ECO:0000256" key="4">
    <source>
        <dbReference type="ARBA" id="ARBA00023239"/>
    </source>
</evidence>
<evidence type="ECO:0000256" key="3">
    <source>
        <dbReference type="ARBA" id="ARBA00022842"/>
    </source>
</evidence>
<dbReference type="PANTHER" id="PTHR31225:SF252">
    <property type="entry name" value="TERPENE SYNTHASE 12-RELATED"/>
    <property type="match status" value="1"/>
</dbReference>
<dbReference type="Gene3D" id="1.10.600.10">
    <property type="entry name" value="Farnesyl Diphosphate Synthase"/>
    <property type="match status" value="1"/>
</dbReference>